<evidence type="ECO:0000313" key="10">
    <source>
        <dbReference type="Proteomes" id="UP000295411"/>
    </source>
</evidence>
<dbReference type="GO" id="GO:0016757">
    <property type="term" value="F:glycosyltransferase activity"/>
    <property type="evidence" value="ECO:0007669"/>
    <property type="project" value="UniProtKB-KW"/>
</dbReference>
<keyword evidence="5 9" id="KW-0808">Transferase</keyword>
<evidence type="ECO:0000256" key="2">
    <source>
        <dbReference type="ARBA" id="ARBA00004760"/>
    </source>
</evidence>
<keyword evidence="8" id="KW-0472">Membrane</keyword>
<comment type="pathway">
    <text evidence="3">Sphingolipid metabolism.</text>
</comment>
<dbReference type="OrthoDB" id="7432283at2"/>
<dbReference type="Pfam" id="PF13506">
    <property type="entry name" value="Glyco_transf_21"/>
    <property type="match status" value="1"/>
</dbReference>
<dbReference type="Gene3D" id="3.90.550.10">
    <property type="entry name" value="Spore Coat Polysaccharide Biosynthesis Protein SpsA, Chain A"/>
    <property type="match status" value="1"/>
</dbReference>
<dbReference type="EMBL" id="SMTK01000001">
    <property type="protein sequence ID" value="TDK28254.1"/>
    <property type="molecule type" value="Genomic_DNA"/>
</dbReference>
<evidence type="ECO:0000313" key="9">
    <source>
        <dbReference type="EMBL" id="TDK28254.1"/>
    </source>
</evidence>
<comment type="subcellular location">
    <subcellularLocation>
        <location evidence="1">Membrane</location>
        <topology evidence="1">Multi-pass membrane protein</topology>
    </subcellularLocation>
</comment>
<name>A0A4V3AMV5_9MICC</name>
<evidence type="ECO:0000256" key="8">
    <source>
        <dbReference type="ARBA" id="ARBA00023136"/>
    </source>
</evidence>
<dbReference type="GO" id="GO:0016020">
    <property type="term" value="C:membrane"/>
    <property type="evidence" value="ECO:0007669"/>
    <property type="project" value="UniProtKB-SubCell"/>
</dbReference>
<dbReference type="InterPro" id="IPR029044">
    <property type="entry name" value="Nucleotide-diphossugar_trans"/>
</dbReference>
<accession>A0A4V3AMV5</accession>
<organism evidence="9 10">
    <name type="scientific">Arthrobacter crusticola</name>
    <dbReference type="NCBI Taxonomy" id="2547960"/>
    <lineage>
        <taxon>Bacteria</taxon>
        <taxon>Bacillati</taxon>
        <taxon>Actinomycetota</taxon>
        <taxon>Actinomycetes</taxon>
        <taxon>Micrococcales</taxon>
        <taxon>Micrococcaceae</taxon>
        <taxon>Arthrobacter</taxon>
    </lineage>
</organism>
<keyword evidence="10" id="KW-1185">Reference proteome</keyword>
<evidence type="ECO:0000256" key="3">
    <source>
        <dbReference type="ARBA" id="ARBA00004991"/>
    </source>
</evidence>
<keyword evidence="4" id="KW-0328">Glycosyltransferase</keyword>
<keyword evidence="6" id="KW-0812">Transmembrane</keyword>
<evidence type="ECO:0000256" key="7">
    <source>
        <dbReference type="ARBA" id="ARBA00022989"/>
    </source>
</evidence>
<dbReference type="AlphaFoldDB" id="A0A4V3AMV5"/>
<keyword evidence="7" id="KW-1133">Transmembrane helix</keyword>
<evidence type="ECO:0000256" key="1">
    <source>
        <dbReference type="ARBA" id="ARBA00004141"/>
    </source>
</evidence>
<proteinExistence type="predicted"/>
<comment type="caution">
    <text evidence="9">The sequence shown here is derived from an EMBL/GenBank/DDBJ whole genome shotgun (WGS) entry which is preliminary data.</text>
</comment>
<evidence type="ECO:0000256" key="4">
    <source>
        <dbReference type="ARBA" id="ARBA00022676"/>
    </source>
</evidence>
<evidence type="ECO:0000256" key="6">
    <source>
        <dbReference type="ARBA" id="ARBA00022692"/>
    </source>
</evidence>
<dbReference type="SUPFAM" id="SSF53448">
    <property type="entry name" value="Nucleotide-diphospho-sugar transferases"/>
    <property type="match status" value="1"/>
</dbReference>
<sequence>MLPDWVEITVVDGSPANCFERHMRALPPRLRVLRPDAFETGNGKVVGVLTGVRAARHERLVLADDDVRYSAEQLREVVNRLDGADLVRPQNYFRELPWHARWDTARSLINRAFGSDYPGTLAVRRSILETTCGYSSEALFENLELIRTVHAAGGREARADDVFVARIPPTARHFLGQRIRQAYDSFAQPGRLAAELAILPLVGYAAGRPRRLVAGIGALVVLTEVGRRRQGGRQVFPPTSALWAPLWALERGVCIWLAVLSRLRGGVPYAGGRMKLAAHSEAWLTRRHAQAHSRRRQGAEAQ</sequence>
<gene>
    <name evidence="9" type="ORF">E2F48_00835</name>
</gene>
<dbReference type="Proteomes" id="UP000295411">
    <property type="component" value="Unassembled WGS sequence"/>
</dbReference>
<dbReference type="InterPro" id="IPR025993">
    <property type="entry name" value="Ceramide_glucosylTrfase"/>
</dbReference>
<reference evidence="9 10" key="1">
    <citation type="submission" date="2019-03" db="EMBL/GenBank/DDBJ databases">
        <title>Arthrobacter sp. nov., an bacterium isolated from biocrust in Mu Us Desert.</title>
        <authorList>
            <person name="Lixiong L."/>
        </authorList>
    </citation>
    <scope>NUCLEOTIDE SEQUENCE [LARGE SCALE GENOMIC DNA]</scope>
    <source>
        <strain evidence="9 10">SLN-3</strain>
    </source>
</reference>
<comment type="pathway">
    <text evidence="2">Lipid metabolism; sphingolipid metabolism.</text>
</comment>
<protein>
    <submittedName>
        <fullName evidence="9">Glycosyltransferase family 2 protein</fullName>
    </submittedName>
</protein>
<evidence type="ECO:0000256" key="5">
    <source>
        <dbReference type="ARBA" id="ARBA00022679"/>
    </source>
</evidence>